<name>A0A6D0IA46_ECOLX</name>
<comment type="caution">
    <text evidence="4">The sequence shown here is derived from an EMBL/GenBank/DDBJ whole genome shotgun (WGS) entry which is preliminary data.</text>
</comment>
<dbReference type="AlphaFoldDB" id="A0A6D0IA46"/>
<dbReference type="EMBL" id="WTQJ01000091">
    <property type="protein sequence ID" value="MWR13611.1"/>
    <property type="molecule type" value="Genomic_DNA"/>
</dbReference>
<dbReference type="InterPro" id="IPR003356">
    <property type="entry name" value="DNA_methylase_A-5"/>
</dbReference>
<dbReference type="Pfam" id="PF18135">
    <property type="entry name" value="Type_ISP_C"/>
    <property type="match status" value="1"/>
</dbReference>
<proteinExistence type="inferred from homology"/>
<gene>
    <name evidence="4" type="ORF">GQA06_07330</name>
</gene>
<dbReference type="Gene3D" id="3.40.50.150">
    <property type="entry name" value="Vaccinia Virus protein VP39"/>
    <property type="match status" value="1"/>
</dbReference>
<dbReference type="Pfam" id="PF02384">
    <property type="entry name" value="N6_Mtase"/>
    <property type="match status" value="1"/>
</dbReference>
<keyword evidence="4" id="KW-0489">Methyltransferase</keyword>
<dbReference type="InterPro" id="IPR041635">
    <property type="entry name" value="Type_ISP_LLaBIII_C"/>
</dbReference>
<dbReference type="GO" id="GO:0008170">
    <property type="term" value="F:N-methyltransferase activity"/>
    <property type="evidence" value="ECO:0007669"/>
    <property type="project" value="InterPro"/>
</dbReference>
<evidence type="ECO:0000313" key="4">
    <source>
        <dbReference type="EMBL" id="MWR13611.1"/>
    </source>
</evidence>
<protein>
    <submittedName>
        <fullName evidence="4">N-6 DNA methylase</fullName>
    </submittedName>
</protein>
<evidence type="ECO:0000259" key="2">
    <source>
        <dbReference type="Pfam" id="PF02384"/>
    </source>
</evidence>
<reference evidence="4 5" key="1">
    <citation type="submission" date="2019-12" db="EMBL/GenBank/DDBJ databases">
        <title>Enteriobacteria Tanzani isolates_8377-8380.</title>
        <authorList>
            <person name="Subbiah M."/>
            <person name="Call D."/>
        </authorList>
    </citation>
    <scope>NUCLEOTIDE SEQUENCE [LARGE SCALE GENOMIC DNA]</scope>
    <source>
        <strain evidence="4 5">8380wG1</strain>
    </source>
</reference>
<evidence type="ECO:0000256" key="1">
    <source>
        <dbReference type="ARBA" id="ARBA00006594"/>
    </source>
</evidence>
<feature type="domain" description="Type ISP restriction-modification enzyme LLaBIII C-terminal specificity" evidence="3">
    <location>
        <begin position="726"/>
        <end position="1005"/>
    </location>
</feature>
<organism evidence="4 5">
    <name type="scientific">Escherichia coli</name>
    <dbReference type="NCBI Taxonomy" id="562"/>
    <lineage>
        <taxon>Bacteria</taxon>
        <taxon>Pseudomonadati</taxon>
        <taxon>Pseudomonadota</taxon>
        <taxon>Gammaproteobacteria</taxon>
        <taxon>Enterobacterales</taxon>
        <taxon>Enterobacteriaceae</taxon>
        <taxon>Escherichia</taxon>
    </lineage>
</organism>
<evidence type="ECO:0000313" key="5">
    <source>
        <dbReference type="Proteomes" id="UP000430387"/>
    </source>
</evidence>
<dbReference type="RefSeq" id="WP_158181193.1">
    <property type="nucleotide sequence ID" value="NZ_WSIE01000039.1"/>
</dbReference>
<keyword evidence="4" id="KW-0808">Transferase</keyword>
<accession>A0A6D0IA46</accession>
<dbReference type="InterPro" id="IPR029063">
    <property type="entry name" value="SAM-dependent_MTases_sf"/>
</dbReference>
<comment type="similarity">
    <text evidence="1">Belongs to the N(4)/N(6)-methyltransferase family.</text>
</comment>
<dbReference type="PRINTS" id="PR00507">
    <property type="entry name" value="N12N6MTFRASE"/>
</dbReference>
<dbReference type="GO" id="GO:0003677">
    <property type="term" value="F:DNA binding"/>
    <property type="evidence" value="ECO:0007669"/>
    <property type="project" value="InterPro"/>
</dbReference>
<sequence length="1050" mass="120781">MQYEKIVRKYLTEFKKVAKTVDLDKSNELATRPCVHIFIQELVTGLNKNVIVHHDRNFTKTEKPDWRLEDNKNFGIYCFGDHKKTNFSESPRLNDNEILQIKRYLNLGRPVFVFDGLEFIFYDKSFSNYKKIRLIEKPVDLNSNWEDFPISPDVEIEFRKLLNNPGFRQWSEAELIEQLAVRAKELSAELIILLNAPAQSGIDSNENKLIDSLHELKNLISDHHDKSLSDDISCASFIAQVLSFGLFYAHTKNREINTTPEQKEILINEFWNTSKYSSFAEQLRPFKAIIDSLSDVLKEDNFLKKWYSEVCNLLAHAEFMGTKRNTLDFHVLFESFLDKFDSKMRYDRGAFYTPQNLSFWLANFTNEISKHYFGNGVFAVSSKIIEPCMGTGSIIEELMKLESESESDTKLIGLEVLPAPYALSHYRISELLSNGLSNKKISIYLTDTLSDEFDNVLNNNGNGFAALRQEVKHSCEKPVQVIIGNPPSTIVTNSLSPRDNINKLLDEFRPPKETIKNRQNIQKALNNDSLRFLRWSVERIDGSDNAIISIILPGSFADSISYKYARKWLLEKFENIYILEIDADARANIKTDSIFKVKQGRMALICVKSGTQERKLYHKNINNNDLQSKQSFLQSCYYPENFDVLSIDIKDYSFSRKEKYPVNEWESFTPVYSNDSNSSIFKSKCSALKLAPSSLLFHTDKPILLRRTHEVGSAKGELKTQEVIEKWFKGQSKPPKLDKVTEDVKKALKCTNTSELSPYTFRPFLDGWVINNNVLFESLESIPNSGTRSRPELRLALKNNIIGIALSPSTKDLDSEINRFASFVWNLPDNDIVARGNAMILTTKYPKDYRKGDVELDSNINDFVSGYLNEDNLIYYIYAIISSNYYLNRYSGILYGSFNDTNPLRIPITDNEEKKQKLVNYGKVLANCENFSDPISSSYTHGITTEIINNPFNLKKIKINSNEIILISETSDILEIKEIDTSVLSLKISGHKVVDKWLRERLYSYLRRSINNNDVSLLLNLLGRIKTQLETIKNIDLVISELIDKKEIAR</sequence>
<dbReference type="Proteomes" id="UP000430387">
    <property type="component" value="Unassembled WGS sequence"/>
</dbReference>
<evidence type="ECO:0000259" key="3">
    <source>
        <dbReference type="Pfam" id="PF18135"/>
    </source>
</evidence>
<dbReference type="SUPFAM" id="SSF53335">
    <property type="entry name" value="S-adenosyl-L-methionine-dependent methyltransferases"/>
    <property type="match status" value="1"/>
</dbReference>
<feature type="domain" description="DNA methylase adenine-specific" evidence="2">
    <location>
        <begin position="332"/>
        <end position="490"/>
    </location>
</feature>
<dbReference type="GO" id="GO:0032259">
    <property type="term" value="P:methylation"/>
    <property type="evidence" value="ECO:0007669"/>
    <property type="project" value="UniProtKB-KW"/>
</dbReference>